<dbReference type="Gene3D" id="3.40.30.10">
    <property type="entry name" value="Glutaredoxin"/>
    <property type="match status" value="1"/>
</dbReference>
<dbReference type="AlphaFoldDB" id="A0A9X3WNN9"/>
<sequence>MQVILYTKNNCSLCDEAKELLQLLQAKHPFELKEVNIYQDDALLEKYQIMIPVVEVNGKEIDSGIISLLTIEEALKEAH</sequence>
<dbReference type="Proteomes" id="UP001145050">
    <property type="component" value="Unassembled WGS sequence"/>
</dbReference>
<gene>
    <name evidence="1" type="ORF">NC797_00680</name>
</gene>
<proteinExistence type="predicted"/>
<evidence type="ECO:0000313" key="1">
    <source>
        <dbReference type="EMBL" id="MDC3423020.1"/>
    </source>
</evidence>
<dbReference type="InterPro" id="IPR008554">
    <property type="entry name" value="Glutaredoxin-like"/>
</dbReference>
<organism evidence="1 2">
    <name type="scientific">Terrihalobacillus insolitus</name>
    <dbReference type="NCBI Taxonomy" id="2950438"/>
    <lineage>
        <taxon>Bacteria</taxon>
        <taxon>Bacillati</taxon>
        <taxon>Bacillota</taxon>
        <taxon>Bacilli</taxon>
        <taxon>Bacillales</taxon>
        <taxon>Bacillaceae</taxon>
        <taxon>Terrihalobacillus</taxon>
    </lineage>
</organism>
<reference evidence="1" key="1">
    <citation type="submission" date="2022-06" db="EMBL/GenBank/DDBJ databases">
        <title>Aquibacillus sp. a new bacterium isolated from soil saline samples.</title>
        <authorList>
            <person name="Galisteo C."/>
            <person name="De La Haba R."/>
            <person name="Sanchez-Porro C."/>
            <person name="Ventosa A."/>
        </authorList>
    </citation>
    <scope>NUCLEOTIDE SEQUENCE</scope>
    <source>
        <strain evidence="1">3ASR75-11</strain>
    </source>
</reference>
<name>A0A9X3WNN9_9BACI</name>
<accession>A0A9X3WNN9</accession>
<keyword evidence="2" id="KW-1185">Reference proteome</keyword>
<comment type="caution">
    <text evidence="1">The sequence shown here is derived from an EMBL/GenBank/DDBJ whole genome shotgun (WGS) entry which is preliminary data.</text>
</comment>
<dbReference type="EMBL" id="JAMQKB010000001">
    <property type="protein sequence ID" value="MDC3423020.1"/>
    <property type="molecule type" value="Genomic_DNA"/>
</dbReference>
<dbReference type="InterPro" id="IPR036249">
    <property type="entry name" value="Thioredoxin-like_sf"/>
</dbReference>
<dbReference type="SUPFAM" id="SSF52833">
    <property type="entry name" value="Thioredoxin-like"/>
    <property type="match status" value="1"/>
</dbReference>
<dbReference type="PANTHER" id="PTHR33558:SF1">
    <property type="entry name" value="GLUTAREDOXIN-LIKE PROTEIN C5ORF63 HOMOLOG"/>
    <property type="match status" value="1"/>
</dbReference>
<dbReference type="Pfam" id="PF05768">
    <property type="entry name" value="Glrx-like"/>
    <property type="match status" value="1"/>
</dbReference>
<dbReference type="RefSeq" id="WP_272435206.1">
    <property type="nucleotide sequence ID" value="NZ_JAMQKB010000001.1"/>
</dbReference>
<dbReference type="InterPro" id="IPR052565">
    <property type="entry name" value="Glutaredoxin-like_YDR286C"/>
</dbReference>
<protein>
    <submittedName>
        <fullName evidence="1">Glutaredoxin family protein</fullName>
    </submittedName>
</protein>
<evidence type="ECO:0000313" key="2">
    <source>
        <dbReference type="Proteomes" id="UP001145050"/>
    </source>
</evidence>
<dbReference type="PANTHER" id="PTHR33558">
    <property type="entry name" value="GLUTAREDOXIN-LIKE PROTEIN C5ORF63 HOMOLOG"/>
    <property type="match status" value="1"/>
</dbReference>